<dbReference type="GO" id="GO:0008973">
    <property type="term" value="F:phosphopentomutase activity"/>
    <property type="evidence" value="ECO:0007669"/>
    <property type="project" value="InterPro"/>
</dbReference>
<evidence type="ECO:0000256" key="1">
    <source>
        <dbReference type="ARBA" id="ARBA00010373"/>
    </source>
</evidence>
<keyword evidence="4" id="KW-0413">Isomerase</keyword>
<comment type="caution">
    <text evidence="6">The sequence shown here is derived from an EMBL/GenBank/DDBJ whole genome shotgun (WGS) entry which is preliminary data.</text>
</comment>
<dbReference type="PANTHER" id="PTHR21110:SF0">
    <property type="entry name" value="PHOSPHOPENTOMUTASE"/>
    <property type="match status" value="1"/>
</dbReference>
<gene>
    <name evidence="6" type="ORF">FD17_GL002196</name>
</gene>
<dbReference type="SUPFAM" id="SSF53649">
    <property type="entry name" value="Alkaline phosphatase-like"/>
    <property type="match status" value="1"/>
</dbReference>
<evidence type="ECO:0000256" key="3">
    <source>
        <dbReference type="ARBA" id="ARBA00023211"/>
    </source>
</evidence>
<dbReference type="InterPro" id="IPR010045">
    <property type="entry name" value="DeoB"/>
</dbReference>
<dbReference type="InterPro" id="IPR006124">
    <property type="entry name" value="Metalloenzyme"/>
</dbReference>
<protein>
    <submittedName>
        <fullName evidence="6">Phosphopentomutase</fullName>
    </submittedName>
</protein>
<evidence type="ECO:0000256" key="4">
    <source>
        <dbReference type="ARBA" id="ARBA00023235"/>
    </source>
</evidence>
<dbReference type="RefSeq" id="WP_057824373.1">
    <property type="nucleotide sequence ID" value="NZ_AZEA01000005.1"/>
</dbReference>
<evidence type="ECO:0000259" key="5">
    <source>
        <dbReference type="Pfam" id="PF01676"/>
    </source>
</evidence>
<dbReference type="InterPro" id="IPR017850">
    <property type="entry name" value="Alkaline_phosphatase_core_sf"/>
</dbReference>
<dbReference type="Proteomes" id="UP000051581">
    <property type="component" value="Unassembled WGS sequence"/>
</dbReference>
<dbReference type="PATRIC" id="fig|1423808.3.peg.2225"/>
<keyword evidence="2" id="KW-0479">Metal-binding</keyword>
<evidence type="ECO:0000313" key="6">
    <source>
        <dbReference type="EMBL" id="KRK88933.1"/>
    </source>
</evidence>
<evidence type="ECO:0000313" key="7">
    <source>
        <dbReference type="Proteomes" id="UP000051581"/>
    </source>
</evidence>
<organism evidence="6 7">
    <name type="scientific">Lentilactobacillus sunkii DSM 19904</name>
    <dbReference type="NCBI Taxonomy" id="1423808"/>
    <lineage>
        <taxon>Bacteria</taxon>
        <taxon>Bacillati</taxon>
        <taxon>Bacillota</taxon>
        <taxon>Bacilli</taxon>
        <taxon>Lactobacillales</taxon>
        <taxon>Lactobacillaceae</taxon>
        <taxon>Lentilactobacillus</taxon>
    </lineage>
</organism>
<dbReference type="OrthoDB" id="9769930at2"/>
<keyword evidence="3" id="KW-0464">Manganese</keyword>
<proteinExistence type="inferred from homology"/>
<name>A0A0R1KZP0_9LACO</name>
<dbReference type="PANTHER" id="PTHR21110">
    <property type="entry name" value="PHOSPHOPENTOMUTASE"/>
    <property type="match status" value="1"/>
</dbReference>
<reference evidence="6 7" key="1">
    <citation type="journal article" date="2015" name="Genome Announc.">
        <title>Expanding the biotechnology potential of lactobacilli through comparative genomics of 213 strains and associated genera.</title>
        <authorList>
            <person name="Sun Z."/>
            <person name="Harris H.M."/>
            <person name="McCann A."/>
            <person name="Guo C."/>
            <person name="Argimon S."/>
            <person name="Zhang W."/>
            <person name="Yang X."/>
            <person name="Jeffery I.B."/>
            <person name="Cooney J.C."/>
            <person name="Kagawa T.F."/>
            <person name="Liu W."/>
            <person name="Song Y."/>
            <person name="Salvetti E."/>
            <person name="Wrobel A."/>
            <person name="Rasinkangas P."/>
            <person name="Parkhill J."/>
            <person name="Rea M.C."/>
            <person name="O'Sullivan O."/>
            <person name="Ritari J."/>
            <person name="Douillard F.P."/>
            <person name="Paul Ross R."/>
            <person name="Yang R."/>
            <person name="Briner A.E."/>
            <person name="Felis G.E."/>
            <person name="de Vos W.M."/>
            <person name="Barrangou R."/>
            <person name="Klaenhammer T.R."/>
            <person name="Caufield P.W."/>
            <person name="Cui Y."/>
            <person name="Zhang H."/>
            <person name="O'Toole P.W."/>
        </authorList>
    </citation>
    <scope>NUCLEOTIDE SEQUENCE [LARGE SCALE GENOMIC DNA]</scope>
    <source>
        <strain evidence="6 7">DSM 19904</strain>
    </source>
</reference>
<keyword evidence="7" id="KW-1185">Reference proteome</keyword>
<accession>A0A0R1KZP0</accession>
<comment type="similarity">
    <text evidence="1">Belongs to the phosphopentomutase family.</text>
</comment>
<sequence length="276" mass="29942">MNFRRVIVLDLASLGVGECSDANRFNSVGADTLGHIAVHDGDDFQLPTLNRLGLGNIRYSDPVVGLAPADDPIGFFGKIRSKSRDNSTLSGLREMFDFQSLTRTTSVIDSIVGLLGVHSILISNYQSYLSNQNEAEVIPVNTDDAGFEQLHQQVVAPNNGLLYFRTMGLQESNASDDLKGSVDALKLVDQHLARLMRELYSTDLLIITASFANDSTLDVTPTREYLPLIAYTSSSPEGKALGIRRTLADIGATIGEIFGLDISNESIGKSFLGELK</sequence>
<dbReference type="GO" id="GO:0043094">
    <property type="term" value="P:metabolic compound salvage"/>
    <property type="evidence" value="ECO:0007669"/>
    <property type="project" value="InterPro"/>
</dbReference>
<dbReference type="Gene3D" id="3.40.720.10">
    <property type="entry name" value="Alkaline Phosphatase, subunit A"/>
    <property type="match status" value="1"/>
</dbReference>
<dbReference type="GO" id="GO:0009117">
    <property type="term" value="P:nucleotide metabolic process"/>
    <property type="evidence" value="ECO:0007669"/>
    <property type="project" value="InterPro"/>
</dbReference>
<dbReference type="EMBL" id="AZEA01000005">
    <property type="protein sequence ID" value="KRK88933.1"/>
    <property type="molecule type" value="Genomic_DNA"/>
</dbReference>
<evidence type="ECO:0000256" key="2">
    <source>
        <dbReference type="ARBA" id="ARBA00022723"/>
    </source>
</evidence>
<dbReference type="Pfam" id="PF01676">
    <property type="entry name" value="Metalloenzyme"/>
    <property type="match status" value="1"/>
</dbReference>
<dbReference type="GO" id="GO:0005829">
    <property type="term" value="C:cytosol"/>
    <property type="evidence" value="ECO:0007669"/>
    <property type="project" value="TreeGrafter"/>
</dbReference>
<dbReference type="AlphaFoldDB" id="A0A0R1KZP0"/>
<dbReference type="GO" id="GO:0000287">
    <property type="term" value="F:magnesium ion binding"/>
    <property type="evidence" value="ECO:0007669"/>
    <property type="project" value="InterPro"/>
</dbReference>
<feature type="domain" description="Metalloenzyme" evidence="5">
    <location>
        <begin position="6"/>
        <end position="261"/>
    </location>
</feature>